<gene>
    <name evidence="8" type="ORF">ABCQ75_06910</name>
</gene>
<accession>A0ABU9WYJ7</accession>
<feature type="transmembrane region" description="Helical" evidence="7">
    <location>
        <begin position="340"/>
        <end position="365"/>
    </location>
</feature>
<dbReference type="InterPro" id="IPR011701">
    <property type="entry name" value="MFS"/>
</dbReference>
<evidence type="ECO:0000256" key="5">
    <source>
        <dbReference type="ARBA" id="ARBA00023136"/>
    </source>
</evidence>
<dbReference type="InterPro" id="IPR036259">
    <property type="entry name" value="MFS_trans_sf"/>
</dbReference>
<feature type="transmembrane region" description="Helical" evidence="7">
    <location>
        <begin position="403"/>
        <end position="426"/>
    </location>
</feature>
<feature type="transmembrane region" description="Helical" evidence="7">
    <location>
        <begin position="48"/>
        <end position="70"/>
    </location>
</feature>
<feature type="region of interest" description="Disordered" evidence="6">
    <location>
        <begin position="432"/>
        <end position="455"/>
    </location>
</feature>
<feature type="transmembrane region" description="Helical" evidence="7">
    <location>
        <begin position="12"/>
        <end position="36"/>
    </location>
</feature>
<name>A0ABU9WYJ7_9MICC</name>
<evidence type="ECO:0000313" key="8">
    <source>
        <dbReference type="EMBL" id="MEN2744269.1"/>
    </source>
</evidence>
<feature type="transmembrane region" description="Helical" evidence="7">
    <location>
        <begin position="313"/>
        <end position="334"/>
    </location>
</feature>
<keyword evidence="2" id="KW-1003">Cell membrane</keyword>
<feature type="region of interest" description="Disordered" evidence="6">
    <location>
        <begin position="196"/>
        <end position="227"/>
    </location>
</feature>
<keyword evidence="4 7" id="KW-1133">Transmembrane helix</keyword>
<organism evidence="8 9">
    <name type="scientific">Sinomonas halotolerans</name>
    <dbReference type="NCBI Taxonomy" id="1644133"/>
    <lineage>
        <taxon>Bacteria</taxon>
        <taxon>Bacillati</taxon>
        <taxon>Actinomycetota</taxon>
        <taxon>Actinomycetes</taxon>
        <taxon>Micrococcales</taxon>
        <taxon>Micrococcaceae</taxon>
        <taxon>Sinomonas</taxon>
    </lineage>
</organism>
<dbReference type="PANTHER" id="PTHR23513">
    <property type="entry name" value="INTEGRAL MEMBRANE EFFLUX PROTEIN-RELATED"/>
    <property type="match status" value="1"/>
</dbReference>
<evidence type="ECO:0000256" key="3">
    <source>
        <dbReference type="ARBA" id="ARBA00022692"/>
    </source>
</evidence>
<dbReference type="EMBL" id="JBDFRB010000004">
    <property type="protein sequence ID" value="MEN2744269.1"/>
    <property type="molecule type" value="Genomic_DNA"/>
</dbReference>
<proteinExistence type="predicted"/>
<keyword evidence="5 7" id="KW-0472">Membrane</keyword>
<comment type="caution">
    <text evidence="8">The sequence shown here is derived from an EMBL/GenBank/DDBJ whole genome shotgun (WGS) entry which is preliminary data.</text>
</comment>
<evidence type="ECO:0000256" key="7">
    <source>
        <dbReference type="SAM" id="Phobius"/>
    </source>
</evidence>
<dbReference type="Proteomes" id="UP001422074">
    <property type="component" value="Unassembled WGS sequence"/>
</dbReference>
<feature type="transmembrane region" description="Helical" evidence="7">
    <location>
        <begin position="377"/>
        <end position="397"/>
    </location>
</feature>
<feature type="transmembrane region" description="Helical" evidence="7">
    <location>
        <begin position="77"/>
        <end position="95"/>
    </location>
</feature>
<evidence type="ECO:0000256" key="2">
    <source>
        <dbReference type="ARBA" id="ARBA00022475"/>
    </source>
</evidence>
<evidence type="ECO:0000256" key="6">
    <source>
        <dbReference type="SAM" id="MobiDB-lite"/>
    </source>
</evidence>
<reference evidence="8 9" key="1">
    <citation type="submission" date="2024-05" db="EMBL/GenBank/DDBJ databases">
        <title>Sinomonas sp. nov., isolated from a waste landfill.</title>
        <authorList>
            <person name="Zhao Y."/>
        </authorList>
    </citation>
    <scope>NUCLEOTIDE SEQUENCE [LARGE SCALE GENOMIC DNA]</scope>
    <source>
        <strain evidence="8 9">CCTCC AB2014300</strain>
    </source>
</reference>
<dbReference type="RefSeq" id="WP_345884186.1">
    <property type="nucleotide sequence ID" value="NZ_JBDFRB010000004.1"/>
</dbReference>
<sequence>MLQVLKNAAYRRLFAAQVVALLGTGLMTVSLGLLAFDLAGADAGAVMGAALTIKMLAYVGVAPVVNALVARLPKKPVLIAADLVRAAMALCLPFISEVWQVYAVIFVLQSASATFTPAFQSLIPAVLEDEGDYTRALSLSRLAYDLEALASPAVAALLLGVVSYSSLFVGTGGGFLFSAAMVVLAVLPAAGRPAPARPAAGRPAPARPAPTPPQRSTRTPAPASSATASLWHRTTLGARIFWREPRLRALLALNLAVSAPTALVLVDSVVVVREVLRRPETDLALALASFGVGSMAVALAAPRVLERAGDRAVMLAGAALLPAALAAATALLSLPPGAATWGWLLALWLLLGAGTALILTPSARLLRAASTEETRPYVFTAQFSLSHACYIISYPVAGSLGAAAGLGTASLALAILAMLGAAGAFLSWPRPAAEEAGPEGGRSGEPAEPRSRRGR</sequence>
<protein>
    <submittedName>
        <fullName evidence="8">MFS transporter</fullName>
    </submittedName>
</protein>
<feature type="transmembrane region" description="Helical" evidence="7">
    <location>
        <begin position="249"/>
        <end position="271"/>
    </location>
</feature>
<keyword evidence="9" id="KW-1185">Reference proteome</keyword>
<feature type="transmembrane region" description="Helical" evidence="7">
    <location>
        <begin position="173"/>
        <end position="190"/>
    </location>
</feature>
<feature type="transmembrane region" description="Helical" evidence="7">
    <location>
        <begin position="283"/>
        <end position="301"/>
    </location>
</feature>
<comment type="subcellular location">
    <subcellularLocation>
        <location evidence="1">Cell membrane</location>
        <topology evidence="1">Multi-pass membrane protein</topology>
    </subcellularLocation>
</comment>
<dbReference type="SUPFAM" id="SSF103473">
    <property type="entry name" value="MFS general substrate transporter"/>
    <property type="match status" value="1"/>
</dbReference>
<dbReference type="Pfam" id="PF07690">
    <property type="entry name" value="MFS_1"/>
    <property type="match status" value="2"/>
</dbReference>
<evidence type="ECO:0000256" key="1">
    <source>
        <dbReference type="ARBA" id="ARBA00004651"/>
    </source>
</evidence>
<evidence type="ECO:0000313" key="9">
    <source>
        <dbReference type="Proteomes" id="UP001422074"/>
    </source>
</evidence>
<dbReference type="PANTHER" id="PTHR23513:SF6">
    <property type="entry name" value="MAJOR FACILITATOR SUPERFAMILY ASSOCIATED DOMAIN-CONTAINING PROTEIN"/>
    <property type="match status" value="1"/>
</dbReference>
<dbReference type="Gene3D" id="1.20.1250.20">
    <property type="entry name" value="MFS general substrate transporter like domains"/>
    <property type="match status" value="2"/>
</dbReference>
<feature type="compositionally biased region" description="Low complexity" evidence="6">
    <location>
        <begin position="214"/>
        <end position="227"/>
    </location>
</feature>
<feature type="compositionally biased region" description="Basic and acidic residues" evidence="6">
    <location>
        <begin position="445"/>
        <end position="455"/>
    </location>
</feature>
<evidence type="ECO:0000256" key="4">
    <source>
        <dbReference type="ARBA" id="ARBA00022989"/>
    </source>
</evidence>
<keyword evidence="3 7" id="KW-0812">Transmembrane</keyword>